<feature type="domain" description="C2H2-type" evidence="3">
    <location>
        <begin position="161"/>
        <end position="182"/>
    </location>
</feature>
<dbReference type="SMART" id="SM00355">
    <property type="entry name" value="ZnF_C2H2"/>
    <property type="match status" value="2"/>
</dbReference>
<dbReference type="Proteomes" id="UP001373714">
    <property type="component" value="Unassembled WGS sequence"/>
</dbReference>
<feature type="domain" description="C2H2-type" evidence="3">
    <location>
        <begin position="133"/>
        <end position="156"/>
    </location>
</feature>
<evidence type="ECO:0000313" key="4">
    <source>
        <dbReference type="EMBL" id="KAK6349282.1"/>
    </source>
</evidence>
<keyword evidence="5" id="KW-1185">Reference proteome</keyword>
<gene>
    <name evidence="4" type="ORF">TWF730_010032</name>
</gene>
<dbReference type="InterPro" id="IPR036236">
    <property type="entry name" value="Znf_C2H2_sf"/>
</dbReference>
<proteinExistence type="predicted"/>
<evidence type="ECO:0000256" key="1">
    <source>
        <dbReference type="SAM" id="Coils"/>
    </source>
</evidence>
<dbReference type="InterPro" id="IPR013087">
    <property type="entry name" value="Znf_C2H2_type"/>
</dbReference>
<dbReference type="AlphaFoldDB" id="A0AAV9UXN0"/>
<feature type="coiled-coil region" evidence="1">
    <location>
        <begin position="295"/>
        <end position="322"/>
    </location>
</feature>
<evidence type="ECO:0000259" key="3">
    <source>
        <dbReference type="SMART" id="SM00355"/>
    </source>
</evidence>
<comment type="caution">
    <text evidence="4">The sequence shown here is derived from an EMBL/GenBank/DDBJ whole genome shotgun (WGS) entry which is preliminary data.</text>
</comment>
<feature type="region of interest" description="Disordered" evidence="2">
    <location>
        <begin position="248"/>
        <end position="274"/>
    </location>
</feature>
<protein>
    <recommendedName>
        <fullName evidence="3">C2H2-type domain-containing protein</fullName>
    </recommendedName>
</protein>
<feature type="compositionally biased region" description="Polar residues" evidence="2">
    <location>
        <begin position="249"/>
        <end position="264"/>
    </location>
</feature>
<feature type="region of interest" description="Disordered" evidence="2">
    <location>
        <begin position="184"/>
        <end position="221"/>
    </location>
</feature>
<reference evidence="4 5" key="1">
    <citation type="submission" date="2019-10" db="EMBL/GenBank/DDBJ databases">
        <authorList>
            <person name="Palmer J.M."/>
        </authorList>
    </citation>
    <scope>NUCLEOTIDE SEQUENCE [LARGE SCALE GENOMIC DNA]</scope>
    <source>
        <strain evidence="4 5">TWF730</strain>
    </source>
</reference>
<dbReference type="SUPFAM" id="SSF57667">
    <property type="entry name" value="beta-beta-alpha zinc fingers"/>
    <property type="match status" value="1"/>
</dbReference>
<dbReference type="EMBL" id="JAVHNS010000007">
    <property type="protein sequence ID" value="KAK6349282.1"/>
    <property type="molecule type" value="Genomic_DNA"/>
</dbReference>
<name>A0AAV9UXN0_9PEZI</name>
<feature type="region of interest" description="Disordered" evidence="2">
    <location>
        <begin position="74"/>
        <end position="126"/>
    </location>
</feature>
<accession>A0AAV9UXN0</accession>
<keyword evidence="1" id="KW-0175">Coiled coil</keyword>
<evidence type="ECO:0000256" key="2">
    <source>
        <dbReference type="SAM" id="MobiDB-lite"/>
    </source>
</evidence>
<organism evidence="4 5">
    <name type="scientific">Orbilia blumenaviensis</name>
    <dbReference type="NCBI Taxonomy" id="1796055"/>
    <lineage>
        <taxon>Eukaryota</taxon>
        <taxon>Fungi</taxon>
        <taxon>Dikarya</taxon>
        <taxon>Ascomycota</taxon>
        <taxon>Pezizomycotina</taxon>
        <taxon>Orbiliomycetes</taxon>
        <taxon>Orbiliales</taxon>
        <taxon>Orbiliaceae</taxon>
        <taxon>Orbilia</taxon>
    </lineage>
</organism>
<evidence type="ECO:0000313" key="5">
    <source>
        <dbReference type="Proteomes" id="UP001373714"/>
    </source>
</evidence>
<sequence length="338" mass="37104">MEATEALLNLTFDSSPSASGESGLVYDGLLDSEPNFDLEFLGVVDVEMLDNTVDPTFTLQSIIPSAFPSAIFGTDELNSSSPDPTPAPASVSHILDKTSTPPSRLARQGPGGSTEDAGKQRNGGHKRKVFKNYPCTICHFKTSNLRGLGTHMRDSHGMRAFKCNHCETRVARHDNLESHRKHCGALAPAPKSPVPQTQVKSPVAPVVNSPKRRPAKRQRVSVLNLQPVPLKQLPQPTIPHESQEAIFPATSSPQNGLPNSQPQLEDSESPVRENDTNKVLNINIVEATADIGLPHDGLRSELERALRELEETKLERDAWRKLYLQEKQILPNREGLSF</sequence>
<dbReference type="Gene3D" id="3.30.160.60">
    <property type="entry name" value="Classic Zinc Finger"/>
    <property type="match status" value="1"/>
</dbReference>
<feature type="compositionally biased region" description="Basic residues" evidence="2">
    <location>
        <begin position="210"/>
        <end position="219"/>
    </location>
</feature>